<comment type="caution">
    <text evidence="4">The sequence shown here is derived from an EMBL/GenBank/DDBJ whole genome shotgun (WGS) entry which is preliminary data.</text>
</comment>
<protein>
    <submittedName>
        <fullName evidence="4">SDR family oxidoreductase</fullName>
    </submittedName>
</protein>
<evidence type="ECO:0000256" key="1">
    <source>
        <dbReference type="ARBA" id="ARBA00006484"/>
    </source>
</evidence>
<gene>
    <name evidence="4" type="ORF">OS242_06635</name>
</gene>
<dbReference type="RefSeq" id="WP_267150870.1">
    <property type="nucleotide sequence ID" value="NZ_JAPMLT010000002.1"/>
</dbReference>
<dbReference type="PRINTS" id="PR00081">
    <property type="entry name" value="GDHRDH"/>
</dbReference>
<dbReference type="Gene3D" id="3.40.50.720">
    <property type="entry name" value="NAD(P)-binding Rossmann-like Domain"/>
    <property type="match status" value="1"/>
</dbReference>
<dbReference type="PRINTS" id="PR00080">
    <property type="entry name" value="SDRFAMILY"/>
</dbReference>
<proteinExistence type="inferred from homology"/>
<reference evidence="4 5" key="1">
    <citation type="submission" date="2022-11" db="EMBL/GenBank/DDBJ databases">
        <title>Study of microbial diversity in lake waters.</title>
        <authorList>
            <person name="Zhang J."/>
        </authorList>
    </citation>
    <scope>NUCLEOTIDE SEQUENCE [LARGE SCALE GENOMIC DNA]</scope>
    <source>
        <strain evidence="4 5">DT12</strain>
    </source>
</reference>
<evidence type="ECO:0000259" key="3">
    <source>
        <dbReference type="SMART" id="SM00822"/>
    </source>
</evidence>
<sequence length="248" mass="26693">MNDQHSVVLVTGAGRGIGRCVALAYAKIGARVVLAELDPQLCEETAAQIREQGGEALPVPTDLRRPEQIDELMAAVDAAYGRLDVLINNAGLSRWKSPYDLTVDEWDDILNLNLRGTFLCTREAAKRMKSQGGGRIVNISSTRALQSEPNTEAYAASKGGLLALTHALAVSLGPDKILVNAISPGWIETGDYDALRPEDHAQHPAGRVGTPDDVARACLYLTDPANDFVTGINLVLDGGMTKRMIYEE</sequence>
<evidence type="ECO:0000256" key="2">
    <source>
        <dbReference type="ARBA" id="ARBA00023002"/>
    </source>
</evidence>
<organism evidence="4 5">
    <name type="scientific">Tumebacillus lacus</name>
    <dbReference type="NCBI Taxonomy" id="2995335"/>
    <lineage>
        <taxon>Bacteria</taxon>
        <taxon>Bacillati</taxon>
        <taxon>Bacillota</taxon>
        <taxon>Bacilli</taxon>
        <taxon>Bacillales</taxon>
        <taxon>Alicyclobacillaceae</taxon>
        <taxon>Tumebacillus</taxon>
    </lineage>
</organism>
<evidence type="ECO:0000313" key="4">
    <source>
        <dbReference type="EMBL" id="MCX7569635.1"/>
    </source>
</evidence>
<dbReference type="Proteomes" id="UP001208017">
    <property type="component" value="Unassembled WGS sequence"/>
</dbReference>
<dbReference type="Pfam" id="PF13561">
    <property type="entry name" value="adh_short_C2"/>
    <property type="match status" value="1"/>
</dbReference>
<dbReference type="PROSITE" id="PS00061">
    <property type="entry name" value="ADH_SHORT"/>
    <property type="match status" value="1"/>
</dbReference>
<dbReference type="SUPFAM" id="SSF51735">
    <property type="entry name" value="NAD(P)-binding Rossmann-fold domains"/>
    <property type="match status" value="1"/>
</dbReference>
<keyword evidence="2" id="KW-0560">Oxidoreductase</keyword>
<feature type="domain" description="Ketoreductase" evidence="3">
    <location>
        <begin position="6"/>
        <end position="189"/>
    </location>
</feature>
<comment type="similarity">
    <text evidence="1">Belongs to the short-chain dehydrogenases/reductases (SDR) family.</text>
</comment>
<dbReference type="CDD" id="cd05233">
    <property type="entry name" value="SDR_c"/>
    <property type="match status" value="1"/>
</dbReference>
<dbReference type="NCBIfam" id="NF005559">
    <property type="entry name" value="PRK07231.1"/>
    <property type="match status" value="1"/>
</dbReference>
<evidence type="ECO:0000313" key="5">
    <source>
        <dbReference type="Proteomes" id="UP001208017"/>
    </source>
</evidence>
<keyword evidence="5" id="KW-1185">Reference proteome</keyword>
<dbReference type="InterPro" id="IPR002347">
    <property type="entry name" value="SDR_fam"/>
</dbReference>
<dbReference type="PANTHER" id="PTHR42760:SF115">
    <property type="entry name" value="3-OXOACYL-[ACYL-CARRIER-PROTEIN] REDUCTASE FABG"/>
    <property type="match status" value="1"/>
</dbReference>
<dbReference type="InterPro" id="IPR036291">
    <property type="entry name" value="NAD(P)-bd_dom_sf"/>
</dbReference>
<dbReference type="PANTHER" id="PTHR42760">
    <property type="entry name" value="SHORT-CHAIN DEHYDROGENASES/REDUCTASES FAMILY MEMBER"/>
    <property type="match status" value="1"/>
</dbReference>
<dbReference type="InterPro" id="IPR057326">
    <property type="entry name" value="KR_dom"/>
</dbReference>
<dbReference type="InterPro" id="IPR020904">
    <property type="entry name" value="Sc_DH/Rdtase_CS"/>
</dbReference>
<dbReference type="EMBL" id="JAPMLT010000002">
    <property type="protein sequence ID" value="MCX7569635.1"/>
    <property type="molecule type" value="Genomic_DNA"/>
</dbReference>
<name>A0ABT3X243_9BACL</name>
<dbReference type="SMART" id="SM00822">
    <property type="entry name" value="PKS_KR"/>
    <property type="match status" value="1"/>
</dbReference>
<accession>A0ABT3X243</accession>